<proteinExistence type="predicted"/>
<feature type="compositionally biased region" description="Basic and acidic residues" evidence="1">
    <location>
        <begin position="46"/>
        <end position="58"/>
    </location>
</feature>
<evidence type="ECO:0000313" key="4">
    <source>
        <dbReference type="Proteomes" id="UP000298493"/>
    </source>
</evidence>
<evidence type="ECO:0000256" key="1">
    <source>
        <dbReference type="SAM" id="MobiDB-lite"/>
    </source>
</evidence>
<feature type="compositionally biased region" description="Low complexity" evidence="1">
    <location>
        <begin position="161"/>
        <end position="170"/>
    </location>
</feature>
<evidence type="ECO:0000256" key="2">
    <source>
        <dbReference type="SAM" id="Phobius"/>
    </source>
</evidence>
<feature type="compositionally biased region" description="Basic and acidic residues" evidence="1">
    <location>
        <begin position="65"/>
        <end position="86"/>
    </location>
</feature>
<keyword evidence="2" id="KW-0812">Transmembrane</keyword>
<dbReference type="EMBL" id="SNSC02000018">
    <property type="protein sequence ID" value="TID16516.1"/>
    <property type="molecule type" value="Genomic_DNA"/>
</dbReference>
<keyword evidence="4" id="KW-1185">Reference proteome</keyword>
<gene>
    <name evidence="3" type="ORF">E6O75_ATG11634</name>
</gene>
<protein>
    <submittedName>
        <fullName evidence="3">Positive regulator of purine utilization</fullName>
    </submittedName>
</protein>
<keyword evidence="2" id="KW-0472">Membrane</keyword>
<feature type="region of interest" description="Disordered" evidence="1">
    <location>
        <begin position="21"/>
        <end position="170"/>
    </location>
</feature>
<comment type="caution">
    <text evidence="3">The sequence shown here is derived from an EMBL/GenBank/DDBJ whole genome shotgun (WGS) entry which is preliminary data.</text>
</comment>
<name>A0A4Z1NL09_9PEZI</name>
<dbReference type="Proteomes" id="UP000298493">
    <property type="component" value="Unassembled WGS sequence"/>
</dbReference>
<keyword evidence="2" id="KW-1133">Transmembrane helix</keyword>
<dbReference type="AlphaFoldDB" id="A0A4Z1NL09"/>
<sequence length="247" mass="26461">MYILPGRSFAGVRVRNEIESDFKLDTEGGVDEGFKAGVESVGEGDSSLKADIHGKPDGDGEADSAGDKDVDAKADADSKVNSDHNGDFGSNLKADSSIPNVNTDSSIPNVNKDPNINTNSTITVDPDPNTKEPSNPIEDTKLESNTPSNPHPTRPSSHQPTPSSRTSYKSYTKGTKTLTVGIITYNNGSQTTYTPPPTMDILGVDINMEQSPMRNMFIMSPLLFLGIVIGCVLMMTVVRGVWGRGRK</sequence>
<organism evidence="3 4">
    <name type="scientific">Venturia nashicola</name>
    <dbReference type="NCBI Taxonomy" id="86259"/>
    <lineage>
        <taxon>Eukaryota</taxon>
        <taxon>Fungi</taxon>
        <taxon>Dikarya</taxon>
        <taxon>Ascomycota</taxon>
        <taxon>Pezizomycotina</taxon>
        <taxon>Dothideomycetes</taxon>
        <taxon>Pleosporomycetidae</taxon>
        <taxon>Venturiales</taxon>
        <taxon>Venturiaceae</taxon>
        <taxon>Venturia</taxon>
    </lineage>
</organism>
<evidence type="ECO:0000313" key="3">
    <source>
        <dbReference type="EMBL" id="TID16516.1"/>
    </source>
</evidence>
<feature type="compositionally biased region" description="Polar residues" evidence="1">
    <location>
        <begin position="93"/>
        <end position="123"/>
    </location>
</feature>
<reference evidence="3 4" key="1">
    <citation type="submission" date="2019-04" db="EMBL/GenBank/DDBJ databases">
        <title>High contiguity whole genome sequence and gene annotation resource for two Venturia nashicola isolates.</title>
        <authorList>
            <person name="Prokchorchik M."/>
            <person name="Won K."/>
            <person name="Lee Y."/>
            <person name="Choi E.D."/>
            <person name="Segonzac C."/>
            <person name="Sohn K.H."/>
        </authorList>
    </citation>
    <scope>NUCLEOTIDE SEQUENCE [LARGE SCALE GENOMIC DNA]</scope>
    <source>
        <strain evidence="3 4">PRI2</strain>
    </source>
</reference>
<feature type="transmembrane region" description="Helical" evidence="2">
    <location>
        <begin position="216"/>
        <end position="242"/>
    </location>
</feature>
<accession>A0A4Z1NL09</accession>